<dbReference type="PANTHER" id="PTHR13091:SF0">
    <property type="entry name" value="NONSENSE-MEDIATED MRNA DECAY FACTOR SMG8"/>
    <property type="match status" value="1"/>
</dbReference>
<evidence type="ECO:0000256" key="2">
    <source>
        <dbReference type="ARBA" id="ARBA00023161"/>
    </source>
</evidence>
<dbReference type="EMBL" id="JAHWGI010001033">
    <property type="protein sequence ID" value="KAK3921241.1"/>
    <property type="molecule type" value="Genomic_DNA"/>
</dbReference>
<evidence type="ECO:0000313" key="7">
    <source>
        <dbReference type="Proteomes" id="UP001219518"/>
    </source>
</evidence>
<dbReference type="GO" id="GO:0000184">
    <property type="term" value="P:nuclear-transcribed mRNA catabolic process, nonsense-mediated decay"/>
    <property type="evidence" value="ECO:0007669"/>
    <property type="project" value="UniProtKB-UniRule"/>
</dbReference>
<reference evidence="6" key="1">
    <citation type="submission" date="2021-07" db="EMBL/GenBank/DDBJ databases">
        <authorList>
            <person name="Catto M.A."/>
            <person name="Jacobson A."/>
            <person name="Kennedy G."/>
            <person name="Labadie P."/>
            <person name="Hunt B.G."/>
            <person name="Srinivasan R."/>
        </authorList>
    </citation>
    <scope>NUCLEOTIDE SEQUENCE</scope>
    <source>
        <strain evidence="6">PL_HMW_Pooled</strain>
        <tissue evidence="6">Head</tissue>
    </source>
</reference>
<dbReference type="InterPro" id="IPR019354">
    <property type="entry name" value="SMG8-like"/>
</dbReference>
<evidence type="ECO:0000313" key="6">
    <source>
        <dbReference type="EMBL" id="KAK3921241.1"/>
    </source>
</evidence>
<sequence length="589" mass="65034">MRRETAGSNRKVPAIKKLEHAMEDQIYHVLRKNRIISKSSMNSLFAIPANQEFVFIPTSWDSMCDPRTELIDNVINMCNGSSFGSEPQEEHSFHSPSFINEMNLNRHTFKGFLQQHIEQAFLKGFDDNVPKLSLWLEVARKVFEFSTSPKSTSSPSQSAMLHGLLDTDVKFSESRCGKVLPLAIATYQENLPTHYTREYHEGRLAHALSVFAVHARGPLFEEYAKQVETECEAHWKAGKQMCQVLSLTGNPCTKPLHNGGGDGAGGGELQEEEGRDHSQLPLMEHCSGVVYVSACNCGRKQGPREDPFSMRAANHDFYTVLGKDCGCCDLESITFPVFTPSTKDFRAAQLFSNKKTGKTSADLRDAEATTPQGNTQGLSLAYVSGPSGESDIIAEETSNLIPAKTDCDIENGSSAIVIQVSDTDSENSKEKSLVRQPSTTEYLPGMLHSDSPLGLLPQFPSWSLVCLGPSSLYSHNLGLQEQQQAGLMPGSAYLLPWDLTVRLEHQQDRPNVWPTVGDAAFSRGNKPLAGTVLQRPRKTKRDTSEFVVKIFVGVEYECPRGHRFMCSAPDKVLKTSGSGLVKDNETANH</sequence>
<dbReference type="AlphaFoldDB" id="A0AAE1HIE3"/>
<reference evidence="6" key="2">
    <citation type="journal article" date="2023" name="BMC Genomics">
        <title>Pest status, molecular evolution, and epigenetic factors derived from the genome assembly of Frankliniella fusca, a thysanopteran phytovirus vector.</title>
        <authorList>
            <person name="Catto M.A."/>
            <person name="Labadie P.E."/>
            <person name="Jacobson A.L."/>
            <person name="Kennedy G.G."/>
            <person name="Srinivasan R."/>
            <person name="Hunt B.G."/>
        </authorList>
    </citation>
    <scope>NUCLEOTIDE SEQUENCE</scope>
    <source>
        <strain evidence="6">PL_HMW_Pooled</strain>
    </source>
</reference>
<accession>A0AAE1HIE3</accession>
<evidence type="ECO:0000256" key="3">
    <source>
        <dbReference type="ARBA" id="ARBA00029509"/>
    </source>
</evidence>
<gene>
    <name evidence="6" type="ORF">KUF71_010456</name>
</gene>
<keyword evidence="2 4" id="KW-0866">Nonsense-mediated mRNA decay</keyword>
<proteinExistence type="inferred from homology"/>
<keyword evidence="7" id="KW-1185">Reference proteome</keyword>
<evidence type="ECO:0000256" key="1">
    <source>
        <dbReference type="ARBA" id="ARBA00006443"/>
    </source>
</evidence>
<dbReference type="PANTHER" id="PTHR13091">
    <property type="entry name" value="AMPLIFIED IN BREAST CANCER 2-RELATED"/>
    <property type="match status" value="1"/>
</dbReference>
<evidence type="ECO:0000256" key="5">
    <source>
        <dbReference type="SAM" id="MobiDB-lite"/>
    </source>
</evidence>
<dbReference type="Proteomes" id="UP001219518">
    <property type="component" value="Unassembled WGS sequence"/>
</dbReference>
<feature type="region of interest" description="Disordered" evidence="5">
    <location>
        <begin position="357"/>
        <end position="377"/>
    </location>
</feature>
<comment type="function">
    <text evidence="4">Involved in nonsense-mediated decay (NMD) of mRNAs containing premature stop codons.</text>
</comment>
<organism evidence="6 7">
    <name type="scientific">Frankliniella fusca</name>
    <dbReference type="NCBI Taxonomy" id="407009"/>
    <lineage>
        <taxon>Eukaryota</taxon>
        <taxon>Metazoa</taxon>
        <taxon>Ecdysozoa</taxon>
        <taxon>Arthropoda</taxon>
        <taxon>Hexapoda</taxon>
        <taxon>Insecta</taxon>
        <taxon>Pterygota</taxon>
        <taxon>Neoptera</taxon>
        <taxon>Paraneoptera</taxon>
        <taxon>Thysanoptera</taxon>
        <taxon>Terebrantia</taxon>
        <taxon>Thripoidea</taxon>
        <taxon>Thripidae</taxon>
        <taxon>Frankliniella</taxon>
    </lineage>
</organism>
<comment type="caution">
    <text evidence="6">The sequence shown here is derived from an EMBL/GenBank/DDBJ whole genome shotgun (WGS) entry which is preliminary data.</text>
</comment>
<protein>
    <recommendedName>
        <fullName evidence="3 4">Nonsense-mediated mRNA decay factor SMG8</fullName>
    </recommendedName>
</protein>
<dbReference type="Pfam" id="PF10220">
    <property type="entry name" value="Smg8_Smg9"/>
    <property type="match status" value="1"/>
</dbReference>
<feature type="compositionally biased region" description="Gly residues" evidence="5">
    <location>
        <begin position="258"/>
        <end position="268"/>
    </location>
</feature>
<feature type="region of interest" description="Disordered" evidence="5">
    <location>
        <begin position="256"/>
        <end position="276"/>
    </location>
</feature>
<name>A0AAE1HIE3_9NEOP</name>
<comment type="similarity">
    <text evidence="1 4">Belongs to the SMG8 family.</text>
</comment>
<evidence type="ECO:0000256" key="4">
    <source>
        <dbReference type="RuleBase" id="RU367133"/>
    </source>
</evidence>